<keyword evidence="3" id="KW-1185">Reference proteome</keyword>
<name>A0ABX9AK27_9ENTR</name>
<keyword evidence="1" id="KW-0143">Chaperone</keyword>
<proteinExistence type="predicted"/>
<dbReference type="PANTHER" id="PTHR34227:SF12">
    <property type="entry name" value="CHAPERONE PROTEIN YCDY"/>
    <property type="match status" value="1"/>
</dbReference>
<dbReference type="SUPFAM" id="SSF89155">
    <property type="entry name" value="TorD-like"/>
    <property type="match status" value="1"/>
</dbReference>
<accession>A0ABX9AK27</accession>
<evidence type="ECO:0000313" key="2">
    <source>
        <dbReference type="EMBL" id="QZN94065.1"/>
    </source>
</evidence>
<protein>
    <submittedName>
        <fullName evidence="2">Molecular chaperone</fullName>
    </submittedName>
</protein>
<dbReference type="InterPro" id="IPR036411">
    <property type="entry name" value="TorD-like_sf"/>
</dbReference>
<dbReference type="PIRSF" id="PIRSF004690">
    <property type="entry name" value="DmsD"/>
    <property type="match status" value="1"/>
</dbReference>
<sequence>MNEFSLVCRLLGTLFNRAPDDTVVTPLLTMIEQGKLKPNWPLNQDALLERMQQGVDIKAITADYHALFIEQGGAVSPWRSSYVENETEDAVRVFLQQRGMPLKEGAVDHFGALLLAASWLEDQAGEDENAAQLALFDEFLLPWSDRFLGKVESHATTAFYRTLALLTREALEALREDLVEEEDGEDVQESPDA</sequence>
<dbReference type="InterPro" id="IPR026269">
    <property type="entry name" value="DmsD-type"/>
</dbReference>
<dbReference type="RefSeq" id="WP_222157193.1">
    <property type="nucleotide sequence ID" value="NZ_CP081864.1"/>
</dbReference>
<dbReference type="Gene3D" id="1.10.3480.10">
    <property type="entry name" value="TorD-like"/>
    <property type="match status" value="1"/>
</dbReference>
<reference evidence="2 3" key="1">
    <citation type="submission" date="2021-08" db="EMBL/GenBank/DDBJ databases">
        <title>Culture and genomic analysis of Symbiopectobacterium purcellii sp. nov. gen. nov., isolated from the leafhopper Empoasca decipiens.</title>
        <authorList>
            <person name="Nadal-Jimenez P."/>
            <person name="Siozios S."/>
            <person name="Halliday N."/>
            <person name="Camara M."/>
            <person name="Hurst G.D.D."/>
        </authorList>
    </citation>
    <scope>NUCLEOTIDE SEQUENCE [LARGE SCALE GENOMIC DNA]</scope>
    <source>
        <strain evidence="2 3">SyEd1</strain>
    </source>
</reference>
<dbReference type="InterPro" id="IPR050289">
    <property type="entry name" value="TorD/DmsD_chaperones"/>
</dbReference>
<evidence type="ECO:0000256" key="1">
    <source>
        <dbReference type="ARBA" id="ARBA00023186"/>
    </source>
</evidence>
<dbReference type="Pfam" id="PF02613">
    <property type="entry name" value="Nitrate_red_del"/>
    <property type="match status" value="1"/>
</dbReference>
<organism evidence="2 3">
    <name type="scientific">Symbiopectobacterium purcellii</name>
    <dbReference type="NCBI Taxonomy" id="2871826"/>
    <lineage>
        <taxon>Bacteria</taxon>
        <taxon>Pseudomonadati</taxon>
        <taxon>Pseudomonadota</taxon>
        <taxon>Gammaproteobacteria</taxon>
        <taxon>Enterobacterales</taxon>
        <taxon>Enterobacteriaceae</taxon>
    </lineage>
</organism>
<dbReference type="EMBL" id="CP081864">
    <property type="protein sequence ID" value="QZN94065.1"/>
    <property type="molecule type" value="Genomic_DNA"/>
</dbReference>
<dbReference type="InterPro" id="IPR020945">
    <property type="entry name" value="DMSO/NO3_reduct_chaperone"/>
</dbReference>
<dbReference type="Proteomes" id="UP000825886">
    <property type="component" value="Chromosome"/>
</dbReference>
<dbReference type="PANTHER" id="PTHR34227">
    <property type="entry name" value="CHAPERONE PROTEIN YCDY"/>
    <property type="match status" value="1"/>
</dbReference>
<gene>
    <name evidence="2" type="ORF">K6K13_11705</name>
</gene>
<evidence type="ECO:0000313" key="3">
    <source>
        <dbReference type="Proteomes" id="UP000825886"/>
    </source>
</evidence>